<evidence type="ECO:0000256" key="1">
    <source>
        <dbReference type="SAM" id="SignalP"/>
    </source>
</evidence>
<dbReference type="Proteomes" id="UP001208938">
    <property type="component" value="Unassembled WGS sequence"/>
</dbReference>
<dbReference type="RefSeq" id="WP_264504222.1">
    <property type="nucleotide sequence ID" value="NZ_JAPDFL010000001.1"/>
</dbReference>
<feature type="chain" id="PRO_5045996446" evidence="1">
    <location>
        <begin position="19"/>
        <end position="97"/>
    </location>
</feature>
<feature type="signal peptide" evidence="1">
    <location>
        <begin position="1"/>
        <end position="18"/>
    </location>
</feature>
<organism evidence="2 3">
    <name type="scientific">Pararhodobacter zhoushanensis</name>
    <dbReference type="NCBI Taxonomy" id="2479545"/>
    <lineage>
        <taxon>Bacteria</taxon>
        <taxon>Pseudomonadati</taxon>
        <taxon>Pseudomonadota</taxon>
        <taxon>Alphaproteobacteria</taxon>
        <taxon>Rhodobacterales</taxon>
        <taxon>Paracoccaceae</taxon>
        <taxon>Pararhodobacter</taxon>
    </lineage>
</organism>
<keyword evidence="3" id="KW-1185">Reference proteome</keyword>
<sequence length="97" mass="10162">MLRLAFAVLMLFPAVAHAQSLPCSARERVLSLVIDQRGEERLATGQAARGATIDLFAAESGTWTLVLNLPDGRSCLLANGNGFTATQGLQPARGAPA</sequence>
<comment type="caution">
    <text evidence="2">The sequence shown here is derived from an EMBL/GenBank/DDBJ whole genome shotgun (WGS) entry which is preliminary data.</text>
</comment>
<accession>A0ABT3GU74</accession>
<evidence type="ECO:0000313" key="2">
    <source>
        <dbReference type="EMBL" id="MCW1931069.1"/>
    </source>
</evidence>
<proteinExistence type="predicted"/>
<keyword evidence="1" id="KW-0732">Signal</keyword>
<name>A0ABT3GU74_9RHOB</name>
<protein>
    <submittedName>
        <fullName evidence="2">Uncharacterized protein</fullName>
    </submittedName>
</protein>
<dbReference type="EMBL" id="JAPDFL010000001">
    <property type="protein sequence ID" value="MCW1931069.1"/>
    <property type="molecule type" value="Genomic_DNA"/>
</dbReference>
<gene>
    <name evidence="2" type="ORF">OKW52_01995</name>
</gene>
<reference evidence="2 3" key="1">
    <citation type="submission" date="2022-10" db="EMBL/GenBank/DDBJ databases">
        <title>Pararhodobacter sp. nov., isolated from marine algae.</title>
        <authorList>
            <person name="Choi B.J."/>
            <person name="Kim J.M."/>
            <person name="Lee J.K."/>
            <person name="Choi D.G."/>
            <person name="Jeon C.O."/>
        </authorList>
    </citation>
    <scope>NUCLEOTIDE SEQUENCE [LARGE SCALE GENOMIC DNA]</scope>
    <source>
        <strain evidence="2 3">ZQ420</strain>
    </source>
</reference>
<evidence type="ECO:0000313" key="3">
    <source>
        <dbReference type="Proteomes" id="UP001208938"/>
    </source>
</evidence>